<dbReference type="Proteomes" id="UP000054560">
    <property type="component" value="Unassembled WGS sequence"/>
</dbReference>
<dbReference type="RefSeq" id="XP_014158719.1">
    <property type="nucleotide sequence ID" value="XM_014303244.1"/>
</dbReference>
<evidence type="ECO:0000313" key="2">
    <source>
        <dbReference type="EMBL" id="KNC84817.1"/>
    </source>
</evidence>
<evidence type="ECO:0000313" key="3">
    <source>
        <dbReference type="Proteomes" id="UP000054560"/>
    </source>
</evidence>
<evidence type="ECO:0000256" key="1">
    <source>
        <dbReference type="SAM" id="MobiDB-lite"/>
    </source>
</evidence>
<protein>
    <submittedName>
        <fullName evidence="2">Uncharacterized protein</fullName>
    </submittedName>
</protein>
<dbReference type="EMBL" id="KQ241739">
    <property type="protein sequence ID" value="KNC84817.1"/>
    <property type="molecule type" value="Genomic_DNA"/>
</dbReference>
<proteinExistence type="predicted"/>
<feature type="region of interest" description="Disordered" evidence="1">
    <location>
        <begin position="69"/>
        <end position="97"/>
    </location>
</feature>
<keyword evidence="3" id="KW-1185">Reference proteome</keyword>
<dbReference type="GeneID" id="25903496"/>
<reference evidence="2 3" key="1">
    <citation type="submission" date="2011-02" db="EMBL/GenBank/DDBJ databases">
        <title>The Genome Sequence of Sphaeroforma arctica JP610.</title>
        <authorList>
            <consortium name="The Broad Institute Genome Sequencing Platform"/>
            <person name="Russ C."/>
            <person name="Cuomo C."/>
            <person name="Young S.K."/>
            <person name="Zeng Q."/>
            <person name="Gargeya S."/>
            <person name="Alvarado L."/>
            <person name="Berlin A."/>
            <person name="Chapman S.B."/>
            <person name="Chen Z."/>
            <person name="Freedman E."/>
            <person name="Gellesch M."/>
            <person name="Goldberg J."/>
            <person name="Griggs A."/>
            <person name="Gujja S."/>
            <person name="Heilman E."/>
            <person name="Heiman D."/>
            <person name="Howarth C."/>
            <person name="Mehta T."/>
            <person name="Neiman D."/>
            <person name="Pearson M."/>
            <person name="Roberts A."/>
            <person name="Saif S."/>
            <person name="Shea T."/>
            <person name="Shenoy N."/>
            <person name="Sisk P."/>
            <person name="Stolte C."/>
            <person name="Sykes S."/>
            <person name="White J."/>
            <person name="Yandava C."/>
            <person name="Burger G."/>
            <person name="Gray M.W."/>
            <person name="Holland P.W.H."/>
            <person name="King N."/>
            <person name="Lang F.B.F."/>
            <person name="Roger A.J."/>
            <person name="Ruiz-Trillo I."/>
            <person name="Haas B."/>
            <person name="Nusbaum C."/>
            <person name="Birren B."/>
        </authorList>
    </citation>
    <scope>NUCLEOTIDE SEQUENCE [LARGE SCALE GENOMIC DNA]</scope>
    <source>
        <strain evidence="2 3">JP610</strain>
    </source>
</reference>
<gene>
    <name evidence="2" type="ORF">SARC_02992</name>
</gene>
<accession>A0A0L0G706</accession>
<sequence>MKNCDKSDHDECIAISGFMSELTLIRSHEGDKASEPELNKLLKTSEFPKWPVAKYVSMADCRDTIENRQIDQTKPDGSSGHLSDISKKGVHSEGRGGVYQEEEAHQEVEVHKEDRAEVVPWDRSLKHQHREDHDLAHAVVQSLNHMRSASAPTKRTIAA</sequence>
<name>A0A0L0G706_9EUKA</name>
<organism evidence="2 3">
    <name type="scientific">Sphaeroforma arctica JP610</name>
    <dbReference type="NCBI Taxonomy" id="667725"/>
    <lineage>
        <taxon>Eukaryota</taxon>
        <taxon>Ichthyosporea</taxon>
        <taxon>Ichthyophonida</taxon>
        <taxon>Sphaeroforma</taxon>
    </lineage>
</organism>
<feature type="compositionally biased region" description="Basic and acidic residues" evidence="1">
    <location>
        <begin position="84"/>
        <end position="94"/>
    </location>
</feature>
<dbReference type="AlphaFoldDB" id="A0A0L0G706"/>